<evidence type="ECO:0000313" key="2">
    <source>
        <dbReference type="EMBL" id="TQD40353.1"/>
    </source>
</evidence>
<gene>
    <name evidence="2" type="ORF">FKV25_14460</name>
</gene>
<protein>
    <recommendedName>
        <fullName evidence="1">YokE-like PH domain-containing protein</fullName>
    </recommendedName>
</protein>
<dbReference type="RefSeq" id="WP_141519493.1">
    <property type="nucleotide sequence ID" value="NZ_VICE01000140.1"/>
</dbReference>
<evidence type="ECO:0000313" key="3">
    <source>
        <dbReference type="Proteomes" id="UP000318212"/>
    </source>
</evidence>
<dbReference type="OrthoDB" id="5996503at2"/>
<dbReference type="AlphaFoldDB" id="A0A507ZV84"/>
<sequence>MVVISDFLTDDQDEAAVRKLVPKISELLTKDEAIEYIAVQKKLVMNLTPDAIVLTNRRFIAVRPKMLGMTFQDFMWREVHDVHMSEQMVGATILCRTIDGRYAQVDSLPKKQARRIYSYAQNIEEQAYERRQQVELEKLRASAGGVVLHAPSVPVAPPAIPETSLQAATLVEDPVAVLGKLKQLLEAGLIDQGEFDLKKAEVLARL</sequence>
<comment type="caution">
    <text evidence="2">The sequence shown here is derived from an EMBL/GenBank/DDBJ whole genome shotgun (WGS) entry which is preliminary data.</text>
</comment>
<dbReference type="Pfam" id="PF14470">
    <property type="entry name" value="bPH_3"/>
    <property type="match status" value="1"/>
</dbReference>
<dbReference type="EMBL" id="VICE01000140">
    <property type="protein sequence ID" value="TQD40353.1"/>
    <property type="molecule type" value="Genomic_DNA"/>
</dbReference>
<keyword evidence="3" id="KW-1185">Reference proteome</keyword>
<name>A0A507ZV84_9GAMM</name>
<evidence type="ECO:0000259" key="1">
    <source>
        <dbReference type="Pfam" id="PF14470"/>
    </source>
</evidence>
<dbReference type="InterPro" id="IPR039519">
    <property type="entry name" value="YokE-like_PH"/>
</dbReference>
<dbReference type="Proteomes" id="UP000318212">
    <property type="component" value="Unassembled WGS sequence"/>
</dbReference>
<accession>A0A507ZV84</accession>
<feature type="domain" description="YokE-like PH" evidence="1">
    <location>
        <begin position="28"/>
        <end position="121"/>
    </location>
</feature>
<organism evidence="2 3">
    <name type="scientific">Marilutibacter aestuarii</name>
    <dbReference type="NCBI Taxonomy" id="1706195"/>
    <lineage>
        <taxon>Bacteria</taxon>
        <taxon>Pseudomonadati</taxon>
        <taxon>Pseudomonadota</taxon>
        <taxon>Gammaproteobacteria</taxon>
        <taxon>Lysobacterales</taxon>
        <taxon>Lysobacteraceae</taxon>
        <taxon>Marilutibacter</taxon>
    </lineage>
</organism>
<reference evidence="2 3" key="1">
    <citation type="submission" date="2019-06" db="EMBL/GenBank/DDBJ databases">
        <title>Lysobacter alkalisoli sp. nov. isolated from saline soil.</title>
        <authorList>
            <person name="Sun J.-Q."/>
            <person name="Xu L."/>
        </authorList>
    </citation>
    <scope>NUCLEOTIDE SEQUENCE [LARGE SCALE GENOMIC DNA]</scope>
    <source>
        <strain evidence="2 3">JCM 31130</strain>
    </source>
</reference>
<proteinExistence type="predicted"/>